<proteinExistence type="predicted"/>
<organism evidence="1 2">
    <name type="scientific">Ascoidea rubescens DSM 1968</name>
    <dbReference type="NCBI Taxonomy" id="1344418"/>
    <lineage>
        <taxon>Eukaryota</taxon>
        <taxon>Fungi</taxon>
        <taxon>Dikarya</taxon>
        <taxon>Ascomycota</taxon>
        <taxon>Saccharomycotina</taxon>
        <taxon>Saccharomycetes</taxon>
        <taxon>Ascoideaceae</taxon>
        <taxon>Ascoidea</taxon>
    </lineage>
</organism>
<dbReference type="GeneID" id="30967936"/>
<dbReference type="OrthoDB" id="3986620at2759"/>
<name>A0A1D2VQD6_9ASCO</name>
<dbReference type="InParanoid" id="A0A1D2VQD6"/>
<evidence type="ECO:0000313" key="1">
    <source>
        <dbReference type="EMBL" id="ODV63819.1"/>
    </source>
</evidence>
<gene>
    <name evidence="1" type="ORF">ASCRUDRAFT_78830</name>
</gene>
<dbReference type="RefSeq" id="XP_020050126.1">
    <property type="nucleotide sequence ID" value="XM_020194300.1"/>
</dbReference>
<evidence type="ECO:0000313" key="2">
    <source>
        <dbReference type="Proteomes" id="UP000095038"/>
    </source>
</evidence>
<reference evidence="2" key="1">
    <citation type="submission" date="2016-05" db="EMBL/GenBank/DDBJ databases">
        <title>Comparative genomics of biotechnologically important yeasts.</title>
        <authorList>
            <consortium name="DOE Joint Genome Institute"/>
            <person name="Riley R."/>
            <person name="Haridas S."/>
            <person name="Wolfe K.H."/>
            <person name="Lopes M.R."/>
            <person name="Hittinger C.T."/>
            <person name="Goker M."/>
            <person name="Salamov A."/>
            <person name="Wisecaver J."/>
            <person name="Long T.M."/>
            <person name="Aerts A.L."/>
            <person name="Barry K."/>
            <person name="Choi C."/>
            <person name="Clum A."/>
            <person name="Coughlan A.Y."/>
            <person name="Deshpande S."/>
            <person name="Douglass A.P."/>
            <person name="Hanson S.J."/>
            <person name="Klenk H.-P."/>
            <person name="Labutti K."/>
            <person name="Lapidus A."/>
            <person name="Lindquist E."/>
            <person name="Lipzen A."/>
            <person name="Meier-Kolthoff J.P."/>
            <person name="Ohm R.A."/>
            <person name="Otillar R.P."/>
            <person name="Pangilinan J."/>
            <person name="Peng Y."/>
            <person name="Rokas A."/>
            <person name="Rosa C.A."/>
            <person name="Scheuner C."/>
            <person name="Sibirny A.A."/>
            <person name="Slot J.C."/>
            <person name="Stielow J.B."/>
            <person name="Sun H."/>
            <person name="Kurtzman C.P."/>
            <person name="Blackwell M."/>
            <person name="Grigoriev I.V."/>
            <person name="Jeffries T.W."/>
        </authorList>
    </citation>
    <scope>NUCLEOTIDE SEQUENCE [LARGE SCALE GENOMIC DNA]</scope>
    <source>
        <strain evidence="2">DSM 1968</strain>
    </source>
</reference>
<accession>A0A1D2VQD6</accession>
<dbReference type="AlphaFoldDB" id="A0A1D2VQD6"/>
<dbReference type="Proteomes" id="UP000095038">
    <property type="component" value="Unassembled WGS sequence"/>
</dbReference>
<sequence length="418" mass="47534">MSTSSNKPGAIDIEASIVTALADPNLLVLIPHTERKVALPSHLSASSIVLQINHLLSLAYNDILADNNQAFLAFLNIVDLTKLYLSNYTANSSANADTDISIYNKTTLFSIWEIRLSSLILSNNFANNHLKFAREESKRLSILLNDKNSLFLLPLNLSILILRLNHSFDFIKSLYDIIWQLRFTLSNNLDNQNLSLIDHLKIHIISYNIAADLILKRDYLTFISFSNSILNYSNFKSLDNKHNNDENLTNYELKLSSNFALLSTLISFIHGDYDNAEYYFNKLLSINSLQSSSSSQNNSNLDSNYSILSLKKILLKYNPILDNDIIKPLKSPPTISSIDNLLELHKKTRITGRILCCFCALAELDLRTFNNHIDILKNDQSSTHPLLTPDSDQLKSLDYSQFLTAFWKQNLNKLYTFE</sequence>
<keyword evidence="2" id="KW-1185">Reference proteome</keyword>
<protein>
    <submittedName>
        <fullName evidence="1">Uncharacterized protein</fullName>
    </submittedName>
</protein>
<dbReference type="EMBL" id="KV454475">
    <property type="protein sequence ID" value="ODV63819.1"/>
    <property type="molecule type" value="Genomic_DNA"/>
</dbReference>